<dbReference type="PROSITE" id="PS50005">
    <property type="entry name" value="TPR"/>
    <property type="match status" value="2"/>
</dbReference>
<keyword evidence="5" id="KW-1185">Reference proteome</keyword>
<feature type="coiled-coil region" evidence="2">
    <location>
        <begin position="272"/>
        <end position="330"/>
    </location>
</feature>
<dbReference type="Gene3D" id="1.25.40.10">
    <property type="entry name" value="Tetratricopeptide repeat domain"/>
    <property type="match status" value="3"/>
</dbReference>
<accession>A0AAW1RLP6</accession>
<evidence type="ECO:0000313" key="4">
    <source>
        <dbReference type="EMBL" id="KAK9834212.1"/>
    </source>
</evidence>
<proteinExistence type="predicted"/>
<feature type="region of interest" description="Disordered" evidence="3">
    <location>
        <begin position="119"/>
        <end position="205"/>
    </location>
</feature>
<reference evidence="4 5" key="1">
    <citation type="journal article" date="2024" name="Nat. Commun.">
        <title>Phylogenomics reveals the evolutionary origins of lichenization in chlorophyte algae.</title>
        <authorList>
            <person name="Puginier C."/>
            <person name="Libourel C."/>
            <person name="Otte J."/>
            <person name="Skaloud P."/>
            <person name="Haon M."/>
            <person name="Grisel S."/>
            <person name="Petersen M."/>
            <person name="Berrin J.G."/>
            <person name="Delaux P.M."/>
            <person name="Dal Grande F."/>
            <person name="Keller J."/>
        </authorList>
    </citation>
    <scope>NUCLEOTIDE SEQUENCE [LARGE SCALE GENOMIC DNA]</scope>
    <source>
        <strain evidence="4 5">SAG 2523</strain>
    </source>
</reference>
<comment type="caution">
    <text evidence="4">The sequence shown here is derived from an EMBL/GenBank/DDBJ whole genome shotgun (WGS) entry which is preliminary data.</text>
</comment>
<dbReference type="Pfam" id="PF13181">
    <property type="entry name" value="TPR_8"/>
    <property type="match status" value="1"/>
</dbReference>
<evidence type="ECO:0000256" key="1">
    <source>
        <dbReference type="PROSITE-ProRule" id="PRU00339"/>
    </source>
</evidence>
<dbReference type="SMART" id="SM00028">
    <property type="entry name" value="TPR"/>
    <property type="match status" value="6"/>
</dbReference>
<protein>
    <submittedName>
        <fullName evidence="4">Uncharacterized protein</fullName>
    </submittedName>
</protein>
<dbReference type="SUPFAM" id="SSF48452">
    <property type="entry name" value="TPR-like"/>
    <property type="match status" value="2"/>
</dbReference>
<keyword evidence="2" id="KW-0175">Coiled coil</keyword>
<keyword evidence="1" id="KW-0802">TPR repeat</keyword>
<evidence type="ECO:0000256" key="2">
    <source>
        <dbReference type="SAM" id="Coils"/>
    </source>
</evidence>
<feature type="compositionally biased region" description="Low complexity" evidence="3">
    <location>
        <begin position="179"/>
        <end position="205"/>
    </location>
</feature>
<dbReference type="Pfam" id="PF13432">
    <property type="entry name" value="TPR_16"/>
    <property type="match status" value="2"/>
</dbReference>
<dbReference type="InterPro" id="IPR011990">
    <property type="entry name" value="TPR-like_helical_dom_sf"/>
</dbReference>
<dbReference type="GO" id="GO:0045892">
    <property type="term" value="P:negative regulation of DNA-templated transcription"/>
    <property type="evidence" value="ECO:0007669"/>
    <property type="project" value="InterPro"/>
</dbReference>
<feature type="repeat" description="TPR" evidence="1">
    <location>
        <begin position="374"/>
        <end position="407"/>
    </location>
</feature>
<dbReference type="Proteomes" id="UP001485043">
    <property type="component" value="Unassembled WGS sequence"/>
</dbReference>
<dbReference type="PANTHER" id="PTHR44749">
    <property type="entry name" value="SUPPRESSOR OF RPS4-RLD 1"/>
    <property type="match status" value="1"/>
</dbReference>
<sequence>MDLAKAIASHDFIAAAKVFDKELRTESSSGESRSQLLCNRAYCYQQAGLLRKALKDFEEACQLQVGCIRALVGRGEVLHLLKRLPEAAEVWRSVSAQTTATSDVSKAFRAAALLKDADSMLSPQQPPPTPSAATNGHTNGHSSPADLMHARRSVQARDTSSGSTLMMEEGPIANGHGAAGSSRPSFSRSQASAAPAGSRTASGSRAAAAGAASSMAGMQKSMEQQSAAVSLAVAQINAGKIQEAEELLDAVVGNAGDGRSANLGAFVARGTARALQRKLEGAVEDFSEAVRQMPSYGDGWKRRGQARAALEQHEEALEDLLKARDLQRHDPMAASQPETGEIEVELGILHQKMRNFRKAVLELQKATKLGPENAQAWNLRGQCHTSLGDIAEGVRCYEQAVKLQPGMREAWINMGLAEKE</sequence>
<evidence type="ECO:0000256" key="3">
    <source>
        <dbReference type="SAM" id="MobiDB-lite"/>
    </source>
</evidence>
<organism evidence="4 5">
    <name type="scientific">Apatococcus fuscideae</name>
    <dbReference type="NCBI Taxonomy" id="2026836"/>
    <lineage>
        <taxon>Eukaryota</taxon>
        <taxon>Viridiplantae</taxon>
        <taxon>Chlorophyta</taxon>
        <taxon>core chlorophytes</taxon>
        <taxon>Trebouxiophyceae</taxon>
        <taxon>Chlorellales</taxon>
        <taxon>Chlorellaceae</taxon>
        <taxon>Apatococcus</taxon>
    </lineage>
</organism>
<dbReference type="InterPro" id="IPR019734">
    <property type="entry name" value="TPR_rpt"/>
</dbReference>
<name>A0AAW1RLP6_9CHLO</name>
<dbReference type="AlphaFoldDB" id="A0AAW1RLP6"/>
<evidence type="ECO:0000313" key="5">
    <source>
        <dbReference type="Proteomes" id="UP001485043"/>
    </source>
</evidence>
<feature type="non-terminal residue" evidence="4">
    <location>
        <position position="420"/>
    </location>
</feature>
<feature type="repeat" description="TPR" evidence="1">
    <location>
        <begin position="340"/>
        <end position="373"/>
    </location>
</feature>
<dbReference type="InterPro" id="IPR044650">
    <property type="entry name" value="SRFR1-like"/>
</dbReference>
<gene>
    <name evidence="4" type="ORF">WJX84_007873</name>
</gene>
<dbReference type="EMBL" id="JALJOV010002126">
    <property type="protein sequence ID" value="KAK9834212.1"/>
    <property type="molecule type" value="Genomic_DNA"/>
</dbReference>
<dbReference type="PANTHER" id="PTHR44749:SF1">
    <property type="entry name" value="TETRATRICOPEPTIDE-LIKE HELICAL DOMAIN-CONTAINING PROTEIN"/>
    <property type="match status" value="1"/>
</dbReference>